<proteinExistence type="predicted"/>
<dbReference type="AlphaFoldDB" id="A0A822XPW1"/>
<keyword evidence="2" id="KW-1185">Reference proteome</keyword>
<gene>
    <name evidence="1" type="ORF">HUJ06_022429</name>
</gene>
<sequence length="98" mass="11512">MKNSSNWVFLNENYKLDPNKLPLEDVAKSESLCEKDLYLYNMLSQTRAVDVYPYNSIHVSDMKLLGTDYSQPSKYHKSPFISQKEVYCWTVVKGHWVN</sequence>
<organism evidence="1 2">
    <name type="scientific">Nelumbo nucifera</name>
    <name type="common">Sacred lotus</name>
    <dbReference type="NCBI Taxonomy" id="4432"/>
    <lineage>
        <taxon>Eukaryota</taxon>
        <taxon>Viridiplantae</taxon>
        <taxon>Streptophyta</taxon>
        <taxon>Embryophyta</taxon>
        <taxon>Tracheophyta</taxon>
        <taxon>Spermatophyta</taxon>
        <taxon>Magnoliopsida</taxon>
        <taxon>Proteales</taxon>
        <taxon>Nelumbonaceae</taxon>
        <taxon>Nelumbo</taxon>
    </lineage>
</organism>
<protein>
    <submittedName>
        <fullName evidence="1">Uncharacterized protein</fullName>
    </submittedName>
</protein>
<dbReference type="Proteomes" id="UP000607653">
    <property type="component" value="Unassembled WGS sequence"/>
</dbReference>
<reference evidence="1 2" key="1">
    <citation type="journal article" date="2020" name="Mol. Biol. Evol.">
        <title>Distinct Expression and Methylation Patterns for Genes with Different Fates following a Single Whole-Genome Duplication in Flowering Plants.</title>
        <authorList>
            <person name="Shi T."/>
            <person name="Rahmani R.S."/>
            <person name="Gugger P.F."/>
            <person name="Wang M."/>
            <person name="Li H."/>
            <person name="Zhang Y."/>
            <person name="Li Z."/>
            <person name="Wang Q."/>
            <person name="Van de Peer Y."/>
            <person name="Marchal K."/>
            <person name="Chen J."/>
        </authorList>
    </citation>
    <scope>NUCLEOTIDE SEQUENCE [LARGE SCALE GENOMIC DNA]</scope>
    <source>
        <tissue evidence="1">Leaf</tissue>
    </source>
</reference>
<comment type="caution">
    <text evidence="1">The sequence shown here is derived from an EMBL/GenBank/DDBJ whole genome shotgun (WGS) entry which is preliminary data.</text>
</comment>
<dbReference type="EMBL" id="DUZY01000001">
    <property type="protein sequence ID" value="DAD20966.1"/>
    <property type="molecule type" value="Genomic_DNA"/>
</dbReference>
<evidence type="ECO:0000313" key="1">
    <source>
        <dbReference type="EMBL" id="DAD20966.1"/>
    </source>
</evidence>
<evidence type="ECO:0000313" key="2">
    <source>
        <dbReference type="Proteomes" id="UP000607653"/>
    </source>
</evidence>
<accession>A0A822XPW1</accession>
<name>A0A822XPW1_NELNU</name>